<sequence>MALSLDCGAVSAGDALQVVDGDTLDIAGKRYRLHGIDAPEAGQKCRSAGGGNWSCGQAAIATLEELVTDRRVLCDDRGFDDYGRTIAVCFADGRDVNHELVAAGLAWAFRKYSEDYVDTEDQARKLKMGIWQAPTQTAWEYRADKWAVALQAAPNGCPIKGNISNGGKIYHAPWSPWYMKTKVSPERGEVWFCDEAEAVKAGWRAPYWGARRM</sequence>
<comment type="caution">
    <text evidence="2">The sequence shown here is derived from an EMBL/GenBank/DDBJ whole genome shotgun (WGS) entry which is preliminary data.</text>
</comment>
<dbReference type="Proteomes" id="UP001522662">
    <property type="component" value="Unassembled WGS sequence"/>
</dbReference>
<organism evidence="2 3">
    <name type="scientific">Peteryoungia algae</name>
    <dbReference type="NCBI Taxonomy" id="2919917"/>
    <lineage>
        <taxon>Bacteria</taxon>
        <taxon>Pseudomonadati</taxon>
        <taxon>Pseudomonadota</taxon>
        <taxon>Alphaproteobacteria</taxon>
        <taxon>Hyphomicrobiales</taxon>
        <taxon>Rhizobiaceae</taxon>
        <taxon>Peteryoungia</taxon>
    </lineage>
</organism>
<feature type="domain" description="TNase-like" evidence="1">
    <location>
        <begin position="9"/>
        <end position="133"/>
    </location>
</feature>
<dbReference type="SUPFAM" id="SSF50199">
    <property type="entry name" value="Staphylococcal nuclease"/>
    <property type="match status" value="1"/>
</dbReference>
<name>A0ABT0CXF8_9HYPH</name>
<evidence type="ECO:0000259" key="1">
    <source>
        <dbReference type="PROSITE" id="PS50830"/>
    </source>
</evidence>
<dbReference type="PANTHER" id="PTHR12302">
    <property type="entry name" value="EBNA2 BINDING PROTEIN P100"/>
    <property type="match status" value="1"/>
</dbReference>
<protein>
    <submittedName>
        <fullName evidence="2">Thermonuclease family protein</fullName>
    </submittedName>
</protein>
<dbReference type="EMBL" id="JALAYX010000001">
    <property type="protein sequence ID" value="MCJ8237812.1"/>
    <property type="molecule type" value="Genomic_DNA"/>
</dbReference>
<proteinExistence type="predicted"/>
<dbReference type="InterPro" id="IPR016071">
    <property type="entry name" value="Staphylococal_nuclease_OB-fold"/>
</dbReference>
<dbReference type="PANTHER" id="PTHR12302:SF26">
    <property type="entry name" value="BLR1266 PROTEIN"/>
    <property type="match status" value="1"/>
</dbReference>
<keyword evidence="2" id="KW-0614">Plasmid</keyword>
<dbReference type="InterPro" id="IPR035437">
    <property type="entry name" value="SNase_OB-fold_sf"/>
</dbReference>
<reference evidence="2 3" key="1">
    <citation type="submission" date="2022-03" db="EMBL/GenBank/DDBJ databases">
        <title>Rhizobium SSM4.3 sp. nov., isolated from Sediment (Gouqi Island).</title>
        <authorList>
            <person name="Chen G."/>
        </authorList>
    </citation>
    <scope>NUCLEOTIDE SEQUENCE [LARGE SCALE GENOMIC DNA]</scope>
    <source>
        <strain evidence="2 3">SSM4.3</strain>
        <plasmid evidence="2">unnamed</plasmid>
    </source>
</reference>
<evidence type="ECO:0000313" key="3">
    <source>
        <dbReference type="Proteomes" id="UP001522662"/>
    </source>
</evidence>
<accession>A0ABT0CXF8</accession>
<evidence type="ECO:0000313" key="2">
    <source>
        <dbReference type="EMBL" id="MCJ8237812.1"/>
    </source>
</evidence>
<dbReference type="Gene3D" id="2.40.50.90">
    <property type="match status" value="1"/>
</dbReference>
<gene>
    <name evidence="2" type="ORF">MKJ03_05695</name>
</gene>
<dbReference type="SMART" id="SM00318">
    <property type="entry name" value="SNc"/>
    <property type="match status" value="1"/>
</dbReference>
<dbReference type="Pfam" id="PF00565">
    <property type="entry name" value="SNase"/>
    <property type="match status" value="1"/>
</dbReference>
<geneLocation type="plasmid" evidence="2">
    <name>unnamed</name>
</geneLocation>
<dbReference type="PROSITE" id="PS50830">
    <property type="entry name" value="TNASE_3"/>
    <property type="match status" value="1"/>
</dbReference>
<keyword evidence="3" id="KW-1185">Reference proteome</keyword>